<proteinExistence type="predicted"/>
<keyword evidence="2" id="KW-1185">Reference proteome</keyword>
<dbReference type="Proteomes" id="UP000282312">
    <property type="component" value="Unassembled WGS sequence"/>
</dbReference>
<reference evidence="1 2" key="1">
    <citation type="submission" date="2018-05" db="EMBL/GenBank/DDBJ databases">
        <title>Micromonospora from Atacama Desert.</title>
        <authorList>
            <person name="Carro L."/>
            <person name="Goodfellow M."/>
            <person name="Klenk H.-P."/>
        </authorList>
    </citation>
    <scope>NUCLEOTIDE SEQUENCE [LARGE SCALE GENOMIC DNA]</scope>
    <source>
        <strain evidence="1 2">LB39</strain>
    </source>
</reference>
<sequence>MSTDNRAKKLAKQEGIAYATALRLTRDQQDDERKRKAQAEMEALFPSLDSLLPEAVSSACRTMAGNSIGRYVGKNSENWTAGLTLDDVDLPTDILREMVIDVVTPDLDTINWHVDDDPDEQHPGSVEAVTEVTFTGWGRLAAVAGRHNLRLVDPDVDGNAEVTFTSRVRLEWHFVYHPGMNYLDLLYAGASELMPTNPHY</sequence>
<organism evidence="1 2">
    <name type="scientific">Micromonospora inaquosa</name>
    <dbReference type="NCBI Taxonomy" id="2203716"/>
    <lineage>
        <taxon>Bacteria</taxon>
        <taxon>Bacillati</taxon>
        <taxon>Actinomycetota</taxon>
        <taxon>Actinomycetes</taxon>
        <taxon>Micromonosporales</taxon>
        <taxon>Micromonosporaceae</taxon>
        <taxon>Micromonospora</taxon>
    </lineage>
</organism>
<name>A0A3N9WN37_9ACTN</name>
<protein>
    <submittedName>
        <fullName evidence="1">Uncharacterized protein</fullName>
    </submittedName>
</protein>
<evidence type="ECO:0000313" key="2">
    <source>
        <dbReference type="Proteomes" id="UP000282312"/>
    </source>
</evidence>
<gene>
    <name evidence="1" type="ORF">DLJ59_15910</name>
</gene>
<accession>A0A3N9WN37</accession>
<dbReference type="RefSeq" id="WP_124773415.1">
    <property type="nucleotide sequence ID" value="NZ_QGSZ01000210.1"/>
</dbReference>
<evidence type="ECO:0000313" key="1">
    <source>
        <dbReference type="EMBL" id="RQX02276.1"/>
    </source>
</evidence>
<dbReference type="EMBL" id="QGSZ01000210">
    <property type="protein sequence ID" value="RQX02276.1"/>
    <property type="molecule type" value="Genomic_DNA"/>
</dbReference>
<dbReference type="OrthoDB" id="139625at28056"/>
<comment type="caution">
    <text evidence="1">The sequence shown here is derived from an EMBL/GenBank/DDBJ whole genome shotgun (WGS) entry which is preliminary data.</text>
</comment>
<dbReference type="AlphaFoldDB" id="A0A3N9WN37"/>